<dbReference type="AlphaFoldDB" id="A0A8H2VLT2"/>
<name>A0A8H2VLT2_9HELO</name>
<dbReference type="OrthoDB" id="268428at2759"/>
<dbReference type="Proteomes" id="UP000624404">
    <property type="component" value="Unassembled WGS sequence"/>
</dbReference>
<proteinExistence type="predicted"/>
<dbReference type="EMBL" id="CAJHIA010000002">
    <property type="protein sequence ID" value="CAD6439793.1"/>
    <property type="molecule type" value="Genomic_DNA"/>
</dbReference>
<keyword evidence="2" id="KW-1185">Reference proteome</keyword>
<sequence>MTSQKPPATHPVTGEEFTIEATLAHYKVSRKVLTESSKVWDASLREHFRVSKSSVVPVYFGTVKSLELWFRIVHDTMVDELEFDFPREFMYMTKKLVYGTADHIKDKNPTKHQHLHLEHTIISALNGAKGNPRCKILKGLFTPVGCFLEQRCKCKKASLFEYCIGLSKTVIWPLESYMKKSGQTILDTFDDFECDIPKDACSICTFRLRDSTIERTGEQVQDHFDGLYLDCMNTSKPKDGKDVDRAFWDHGAFGKYSNGCRVQHDQPTWYWSFMGRRTQMVAHQAARQR</sequence>
<reference evidence="1" key="1">
    <citation type="submission" date="2020-10" db="EMBL/GenBank/DDBJ databases">
        <authorList>
            <person name="Kusch S."/>
        </authorList>
    </citation>
    <scope>NUCLEOTIDE SEQUENCE</scope>
    <source>
        <strain evidence="1">SwB9</strain>
    </source>
</reference>
<comment type="caution">
    <text evidence="1">The sequence shown here is derived from an EMBL/GenBank/DDBJ whole genome shotgun (WGS) entry which is preliminary data.</text>
</comment>
<gene>
    <name evidence="1" type="ORF">SCLTRI_LOCUS435</name>
</gene>
<evidence type="ECO:0000313" key="2">
    <source>
        <dbReference type="Proteomes" id="UP000624404"/>
    </source>
</evidence>
<organism evidence="1 2">
    <name type="scientific">Sclerotinia trifoliorum</name>
    <dbReference type="NCBI Taxonomy" id="28548"/>
    <lineage>
        <taxon>Eukaryota</taxon>
        <taxon>Fungi</taxon>
        <taxon>Dikarya</taxon>
        <taxon>Ascomycota</taxon>
        <taxon>Pezizomycotina</taxon>
        <taxon>Leotiomycetes</taxon>
        <taxon>Helotiales</taxon>
        <taxon>Sclerotiniaceae</taxon>
        <taxon>Sclerotinia</taxon>
    </lineage>
</organism>
<protein>
    <submittedName>
        <fullName evidence="1">Edf7e636-9234-4d39-9322-fb10b814c5d1</fullName>
    </submittedName>
</protein>
<evidence type="ECO:0000313" key="1">
    <source>
        <dbReference type="EMBL" id="CAD6439793.1"/>
    </source>
</evidence>
<accession>A0A8H2VLT2</accession>